<comment type="caution">
    <text evidence="1">The sequence shown here is derived from an EMBL/GenBank/DDBJ whole genome shotgun (WGS) entry which is preliminary data.</text>
</comment>
<name>A0ABQ4T397_9HYPH</name>
<evidence type="ECO:0000313" key="1">
    <source>
        <dbReference type="EMBL" id="GJE08735.1"/>
    </source>
</evidence>
<dbReference type="RefSeq" id="WP_204275029.1">
    <property type="nucleotide sequence ID" value="NZ_BPQR01000085.1"/>
</dbReference>
<reference evidence="1" key="1">
    <citation type="journal article" date="2021" name="Front. Microbiol.">
        <title>Comprehensive Comparative Genomics and Phenotyping of Methylobacterium Species.</title>
        <authorList>
            <person name="Alessa O."/>
            <person name="Ogura Y."/>
            <person name="Fujitani Y."/>
            <person name="Takami H."/>
            <person name="Hayashi T."/>
            <person name="Sahin N."/>
            <person name="Tani A."/>
        </authorList>
    </citation>
    <scope>NUCLEOTIDE SEQUENCE</scope>
    <source>
        <strain evidence="1">LMG 23639</strain>
    </source>
</reference>
<evidence type="ECO:0008006" key="3">
    <source>
        <dbReference type="Google" id="ProtNLM"/>
    </source>
</evidence>
<dbReference type="EMBL" id="BPQR01000085">
    <property type="protein sequence ID" value="GJE08735.1"/>
    <property type="molecule type" value="Genomic_DNA"/>
</dbReference>
<reference evidence="1" key="2">
    <citation type="submission" date="2021-08" db="EMBL/GenBank/DDBJ databases">
        <authorList>
            <person name="Tani A."/>
            <person name="Ola A."/>
            <person name="Ogura Y."/>
            <person name="Katsura K."/>
            <person name="Hayashi T."/>
        </authorList>
    </citation>
    <scope>NUCLEOTIDE SEQUENCE</scope>
    <source>
        <strain evidence="1">LMG 23639</strain>
    </source>
</reference>
<organism evidence="1 2">
    <name type="scientific">Methylobacterium jeotgali</name>
    <dbReference type="NCBI Taxonomy" id="381630"/>
    <lineage>
        <taxon>Bacteria</taxon>
        <taxon>Pseudomonadati</taxon>
        <taxon>Pseudomonadota</taxon>
        <taxon>Alphaproteobacteria</taxon>
        <taxon>Hyphomicrobiales</taxon>
        <taxon>Methylobacteriaceae</taxon>
        <taxon>Methylobacterium</taxon>
    </lineage>
</organism>
<evidence type="ECO:0000313" key="2">
    <source>
        <dbReference type="Proteomes" id="UP001055102"/>
    </source>
</evidence>
<protein>
    <recommendedName>
        <fullName evidence="3">Recombinase domain-containing protein</fullName>
    </recommendedName>
</protein>
<accession>A0ABQ4T397</accession>
<keyword evidence="2" id="KW-1185">Reference proteome</keyword>
<dbReference type="Proteomes" id="UP001055102">
    <property type="component" value="Unassembled WGS sequence"/>
</dbReference>
<gene>
    <name evidence="1" type="ORF">AOPFMNJM_4081</name>
</gene>
<proteinExistence type="predicted"/>
<sequence>MSSRVNRKLENSARVCIMIDRFRADGITEPGMLADALNAAGLRTNRGALWSLVEILRFQARPRPAKQIEAVLQLMRYKLI</sequence>